<evidence type="ECO:0000256" key="3">
    <source>
        <dbReference type="ARBA" id="ARBA00023163"/>
    </source>
</evidence>
<dbReference type="RefSeq" id="WP_377785961.1">
    <property type="nucleotide sequence ID" value="NZ_JBHUOC010000001.1"/>
</dbReference>
<feature type="DNA-binding region" description="H-T-H motif" evidence="4">
    <location>
        <begin position="33"/>
        <end position="52"/>
    </location>
</feature>
<keyword evidence="3" id="KW-0804">Transcription</keyword>
<dbReference type="Gene3D" id="1.10.10.60">
    <property type="entry name" value="Homeodomain-like"/>
    <property type="match status" value="1"/>
</dbReference>
<protein>
    <submittedName>
        <fullName evidence="7">TetR/AcrR family transcriptional regulator</fullName>
    </submittedName>
</protein>
<evidence type="ECO:0000313" key="7">
    <source>
        <dbReference type="EMBL" id="MDN3711197.1"/>
    </source>
</evidence>
<comment type="caution">
    <text evidence="7">The sequence shown here is derived from an EMBL/GenBank/DDBJ whole genome shotgun (WGS) entry which is preliminary data.</text>
</comment>
<dbReference type="PROSITE" id="PS50977">
    <property type="entry name" value="HTH_TETR_2"/>
    <property type="match status" value="1"/>
</dbReference>
<feature type="compositionally biased region" description="Polar residues" evidence="5">
    <location>
        <begin position="136"/>
        <end position="145"/>
    </location>
</feature>
<dbReference type="InterPro" id="IPR009057">
    <property type="entry name" value="Homeodomain-like_sf"/>
</dbReference>
<keyword evidence="2 4" id="KW-0238">DNA-binding</keyword>
<dbReference type="EMBL" id="JAUFRC010000001">
    <property type="protein sequence ID" value="MDN3711197.1"/>
    <property type="molecule type" value="Genomic_DNA"/>
</dbReference>
<feature type="domain" description="HTH tetR-type" evidence="6">
    <location>
        <begin position="10"/>
        <end position="70"/>
    </location>
</feature>
<reference evidence="8" key="1">
    <citation type="journal article" date="2019" name="Int. J. Syst. Evol. Microbiol.">
        <title>The Global Catalogue of Microorganisms (GCM) 10K type strain sequencing project: providing services to taxonomists for standard genome sequencing and annotation.</title>
        <authorList>
            <consortium name="The Broad Institute Genomics Platform"/>
            <consortium name="The Broad Institute Genome Sequencing Center for Infectious Disease"/>
            <person name="Wu L."/>
            <person name="Ma J."/>
        </authorList>
    </citation>
    <scope>NUCLEOTIDE SEQUENCE [LARGE SCALE GENOMIC DNA]</scope>
    <source>
        <strain evidence="8">CECT 8482</strain>
    </source>
</reference>
<dbReference type="Proteomes" id="UP001243846">
    <property type="component" value="Unassembled WGS sequence"/>
</dbReference>
<keyword evidence="8" id="KW-1185">Reference proteome</keyword>
<dbReference type="InterPro" id="IPR001647">
    <property type="entry name" value="HTH_TetR"/>
</dbReference>
<evidence type="ECO:0000256" key="2">
    <source>
        <dbReference type="ARBA" id="ARBA00023125"/>
    </source>
</evidence>
<name>A0ABT8D3G4_9RHOB</name>
<dbReference type="Gene3D" id="1.10.357.10">
    <property type="entry name" value="Tetracycline Repressor, domain 2"/>
    <property type="match status" value="1"/>
</dbReference>
<dbReference type="PANTHER" id="PTHR47506:SF7">
    <property type="entry name" value="TRANSCRIPTIONAL REGULATORY PROTEIN"/>
    <property type="match status" value="1"/>
</dbReference>
<evidence type="ECO:0000256" key="4">
    <source>
        <dbReference type="PROSITE-ProRule" id="PRU00335"/>
    </source>
</evidence>
<proteinExistence type="predicted"/>
<feature type="region of interest" description="Disordered" evidence="5">
    <location>
        <begin position="119"/>
        <end position="158"/>
    </location>
</feature>
<evidence type="ECO:0000256" key="1">
    <source>
        <dbReference type="ARBA" id="ARBA00023015"/>
    </source>
</evidence>
<accession>A0ABT8D3G4</accession>
<gene>
    <name evidence="7" type="ORF">QWZ10_04000</name>
</gene>
<sequence length="158" mass="16838">MGRSSAEQAQQNREKIVGIASALFRAHGVEAVSVADIMAGAGMTVGGFYKHFASKDALVEEATARAFDEAAALWQQFFAPADTPDHGSRAALVAHYLRPEPQNRCPIIAFAPYSAEQEPQAAAKEAYDRGPAPCSGFSTQRTGPRTVSHRPTLPIPTA</sequence>
<dbReference type="Pfam" id="PF00440">
    <property type="entry name" value="TetR_N"/>
    <property type="match status" value="1"/>
</dbReference>
<dbReference type="PANTHER" id="PTHR47506">
    <property type="entry name" value="TRANSCRIPTIONAL REGULATORY PROTEIN"/>
    <property type="match status" value="1"/>
</dbReference>
<evidence type="ECO:0000313" key="8">
    <source>
        <dbReference type="Proteomes" id="UP001243846"/>
    </source>
</evidence>
<dbReference type="SUPFAM" id="SSF46689">
    <property type="entry name" value="Homeodomain-like"/>
    <property type="match status" value="1"/>
</dbReference>
<evidence type="ECO:0000259" key="6">
    <source>
        <dbReference type="PROSITE" id="PS50977"/>
    </source>
</evidence>
<dbReference type="PRINTS" id="PR00455">
    <property type="entry name" value="HTHTETR"/>
</dbReference>
<organism evidence="7 8">
    <name type="scientific">Paracoccus cavernae</name>
    <dbReference type="NCBI Taxonomy" id="1571207"/>
    <lineage>
        <taxon>Bacteria</taxon>
        <taxon>Pseudomonadati</taxon>
        <taxon>Pseudomonadota</taxon>
        <taxon>Alphaproteobacteria</taxon>
        <taxon>Rhodobacterales</taxon>
        <taxon>Paracoccaceae</taxon>
        <taxon>Paracoccus</taxon>
    </lineage>
</organism>
<evidence type="ECO:0000256" key="5">
    <source>
        <dbReference type="SAM" id="MobiDB-lite"/>
    </source>
</evidence>
<keyword evidence="1" id="KW-0805">Transcription regulation</keyword>